<evidence type="ECO:0000259" key="8">
    <source>
        <dbReference type="PROSITE" id="PS50262"/>
    </source>
</evidence>
<keyword evidence="5 7" id="KW-0472">Membrane</keyword>
<sequence length="366" mass="41739">MTEGNHTIPDSGGRSGSLPAFIAYLLVWILSIMGNILVCIVVRLSRRVQSTTNFFVIGISMADLSYSVLALPFIGGDVLVNSWDFGDLLCRLVRMVQYASPGVVIFILLSISIDRYYTIIYPLSFKVKRGTAKRMIGASWLVSYILCTYCLFFFKRSDQHGRSTCAAVVEHDNWVGIVFTLACFLLQFIVPVSIMAMQYFRVWKYIWRFGANCRIQRTPNHVSRTKVNMVRMLMIISLSTTCLFAPYYISLLWYVLVRPLEQPIKLFHGCIWLVLAAGMAKPFLYMCYNANFRRGCKEVICMSHSRCYRGHNYAITSATRLGKHNHVGILPDGQNLESPSKVFDRNVADQSQWPFQNNNIPSSTYL</sequence>
<feature type="transmembrane region" description="Helical" evidence="7">
    <location>
        <begin position="95"/>
        <end position="114"/>
    </location>
</feature>
<dbReference type="Gene3D" id="1.20.1070.10">
    <property type="entry name" value="Rhodopsin 7-helix transmembrane proteins"/>
    <property type="match status" value="1"/>
</dbReference>
<comment type="subcellular location">
    <subcellularLocation>
        <location evidence="1">Cell membrane</location>
        <topology evidence="1">Multi-pass membrane protein</topology>
    </subcellularLocation>
</comment>
<keyword evidence="6" id="KW-0675">Receptor</keyword>
<evidence type="ECO:0000256" key="3">
    <source>
        <dbReference type="ARBA" id="ARBA00022692"/>
    </source>
</evidence>
<dbReference type="AlphaFoldDB" id="A0AA88Y1L1"/>
<dbReference type="GO" id="GO:0032870">
    <property type="term" value="P:cellular response to hormone stimulus"/>
    <property type="evidence" value="ECO:0007669"/>
    <property type="project" value="TreeGrafter"/>
</dbReference>
<comment type="caution">
    <text evidence="9">The sequence shown here is derived from an EMBL/GenBank/DDBJ whole genome shotgun (WGS) entry which is preliminary data.</text>
</comment>
<evidence type="ECO:0000256" key="6">
    <source>
        <dbReference type="ARBA" id="ARBA00023170"/>
    </source>
</evidence>
<dbReference type="GO" id="GO:0004930">
    <property type="term" value="F:G protein-coupled receptor activity"/>
    <property type="evidence" value="ECO:0007669"/>
    <property type="project" value="InterPro"/>
</dbReference>
<evidence type="ECO:0000256" key="4">
    <source>
        <dbReference type="ARBA" id="ARBA00022989"/>
    </source>
</evidence>
<keyword evidence="3 7" id="KW-0812">Transmembrane</keyword>
<gene>
    <name evidence="9" type="ORF">FSP39_024453</name>
</gene>
<dbReference type="SUPFAM" id="SSF81321">
    <property type="entry name" value="Family A G protein-coupled receptor-like"/>
    <property type="match status" value="1"/>
</dbReference>
<organism evidence="9 10">
    <name type="scientific">Pinctada imbricata</name>
    <name type="common">Atlantic pearl-oyster</name>
    <name type="synonym">Pinctada martensii</name>
    <dbReference type="NCBI Taxonomy" id="66713"/>
    <lineage>
        <taxon>Eukaryota</taxon>
        <taxon>Metazoa</taxon>
        <taxon>Spiralia</taxon>
        <taxon>Lophotrochozoa</taxon>
        <taxon>Mollusca</taxon>
        <taxon>Bivalvia</taxon>
        <taxon>Autobranchia</taxon>
        <taxon>Pteriomorphia</taxon>
        <taxon>Pterioida</taxon>
        <taxon>Pterioidea</taxon>
        <taxon>Pteriidae</taxon>
        <taxon>Pinctada</taxon>
    </lineage>
</organism>
<feature type="transmembrane region" description="Helical" evidence="7">
    <location>
        <begin position="20"/>
        <end position="42"/>
    </location>
</feature>
<dbReference type="PANTHER" id="PTHR24241">
    <property type="entry name" value="NEUROPEPTIDE RECEPTOR-RELATED G-PROTEIN COUPLED RECEPTOR"/>
    <property type="match status" value="1"/>
</dbReference>
<dbReference type="PROSITE" id="PS50262">
    <property type="entry name" value="G_PROTEIN_RECEP_F1_2"/>
    <property type="match status" value="1"/>
</dbReference>
<feature type="transmembrane region" description="Helical" evidence="7">
    <location>
        <begin position="266"/>
        <end position="288"/>
    </location>
</feature>
<keyword evidence="2" id="KW-1003">Cell membrane</keyword>
<proteinExistence type="predicted"/>
<dbReference type="InterPro" id="IPR017452">
    <property type="entry name" value="GPCR_Rhodpsn_7TM"/>
</dbReference>
<feature type="transmembrane region" description="Helical" evidence="7">
    <location>
        <begin position="135"/>
        <end position="154"/>
    </location>
</feature>
<evidence type="ECO:0000256" key="7">
    <source>
        <dbReference type="SAM" id="Phobius"/>
    </source>
</evidence>
<dbReference type="Pfam" id="PF00001">
    <property type="entry name" value="7tm_1"/>
    <property type="match status" value="1"/>
</dbReference>
<keyword evidence="4 7" id="KW-1133">Transmembrane helix</keyword>
<dbReference type="GO" id="GO:0005886">
    <property type="term" value="C:plasma membrane"/>
    <property type="evidence" value="ECO:0007669"/>
    <property type="project" value="UniProtKB-SubCell"/>
</dbReference>
<dbReference type="PANTHER" id="PTHR24241:SF182">
    <property type="entry name" value="G PROTEIN-COUPLED RECEPTOR 19"/>
    <property type="match status" value="1"/>
</dbReference>
<dbReference type="Proteomes" id="UP001186944">
    <property type="component" value="Unassembled WGS sequence"/>
</dbReference>
<evidence type="ECO:0000256" key="2">
    <source>
        <dbReference type="ARBA" id="ARBA00022475"/>
    </source>
</evidence>
<evidence type="ECO:0000256" key="5">
    <source>
        <dbReference type="ARBA" id="ARBA00023136"/>
    </source>
</evidence>
<dbReference type="GO" id="GO:0042277">
    <property type="term" value="F:peptide binding"/>
    <property type="evidence" value="ECO:0007669"/>
    <property type="project" value="TreeGrafter"/>
</dbReference>
<dbReference type="InterPro" id="IPR000276">
    <property type="entry name" value="GPCR_Rhodpsn"/>
</dbReference>
<feature type="transmembrane region" description="Helical" evidence="7">
    <location>
        <begin position="233"/>
        <end position="254"/>
    </location>
</feature>
<dbReference type="PRINTS" id="PR00237">
    <property type="entry name" value="GPCRRHODOPSN"/>
</dbReference>
<evidence type="ECO:0000313" key="9">
    <source>
        <dbReference type="EMBL" id="KAK3096205.1"/>
    </source>
</evidence>
<dbReference type="EMBL" id="VSWD01000008">
    <property type="protein sequence ID" value="KAK3096205.1"/>
    <property type="molecule type" value="Genomic_DNA"/>
</dbReference>
<feature type="domain" description="G-protein coupled receptors family 1 profile" evidence="8">
    <location>
        <begin position="34"/>
        <end position="285"/>
    </location>
</feature>
<reference evidence="9" key="1">
    <citation type="submission" date="2019-08" db="EMBL/GenBank/DDBJ databases">
        <title>The improved chromosome-level genome for the pearl oyster Pinctada fucata martensii using PacBio sequencing and Hi-C.</title>
        <authorList>
            <person name="Zheng Z."/>
        </authorList>
    </citation>
    <scope>NUCLEOTIDE SEQUENCE</scope>
    <source>
        <strain evidence="9">ZZ-2019</strain>
        <tissue evidence="9">Adductor muscle</tissue>
    </source>
</reference>
<protein>
    <recommendedName>
        <fullName evidence="8">G-protein coupled receptors family 1 profile domain-containing protein</fullName>
    </recommendedName>
</protein>
<accession>A0AA88Y1L1</accession>
<feature type="transmembrane region" description="Helical" evidence="7">
    <location>
        <begin position="54"/>
        <end position="75"/>
    </location>
</feature>
<evidence type="ECO:0000256" key="1">
    <source>
        <dbReference type="ARBA" id="ARBA00004651"/>
    </source>
</evidence>
<evidence type="ECO:0000313" key="10">
    <source>
        <dbReference type="Proteomes" id="UP001186944"/>
    </source>
</evidence>
<keyword evidence="10" id="KW-1185">Reference proteome</keyword>
<feature type="transmembrane region" description="Helical" evidence="7">
    <location>
        <begin position="174"/>
        <end position="200"/>
    </location>
</feature>
<name>A0AA88Y1L1_PINIB</name>